<gene>
    <name evidence="2" type="ORF">BCON_0456g00010</name>
</gene>
<keyword evidence="3" id="KW-1185">Reference proteome</keyword>
<reference evidence="2 3" key="1">
    <citation type="submission" date="2017-12" db="EMBL/GenBank/DDBJ databases">
        <title>Comparative genomics of Botrytis spp.</title>
        <authorList>
            <person name="Valero-Jimenez C.A."/>
            <person name="Tapia P."/>
            <person name="Veloso J."/>
            <person name="Silva-Moreno E."/>
            <person name="Staats M."/>
            <person name="Valdes J.H."/>
            <person name="Van Kan J.A.L."/>
        </authorList>
    </citation>
    <scope>NUCLEOTIDE SEQUENCE [LARGE SCALE GENOMIC DNA]</scope>
    <source>
        <strain evidence="2 3">MUCL11595</strain>
    </source>
</reference>
<comment type="caution">
    <text evidence="2">The sequence shown here is derived from an EMBL/GenBank/DDBJ whole genome shotgun (WGS) entry which is preliminary data.</text>
</comment>
<dbReference type="Proteomes" id="UP000297527">
    <property type="component" value="Unassembled WGS sequence"/>
</dbReference>
<protein>
    <submittedName>
        <fullName evidence="2">Uncharacterized protein</fullName>
    </submittedName>
</protein>
<proteinExistence type="predicted"/>
<name>A0A4Z1HBK8_9HELO</name>
<dbReference type="EMBL" id="PQXN01000454">
    <property type="protein sequence ID" value="TGO44842.1"/>
    <property type="molecule type" value="Genomic_DNA"/>
</dbReference>
<evidence type="ECO:0000313" key="2">
    <source>
        <dbReference type="EMBL" id="TGO44842.1"/>
    </source>
</evidence>
<evidence type="ECO:0000313" key="3">
    <source>
        <dbReference type="Proteomes" id="UP000297527"/>
    </source>
</evidence>
<evidence type="ECO:0000256" key="1">
    <source>
        <dbReference type="SAM" id="MobiDB-lite"/>
    </source>
</evidence>
<dbReference type="AlphaFoldDB" id="A0A4Z1HBK8"/>
<sequence length="96" mass="10180">MSLYKRNAGFVATMATEPPNVRLIYNPYFVLTNLIFLGSQQRPAQPAQFSLSSTVSALSSGGVAFIATEGSLSGSDAAPQGEGEEGGRKRRRGERG</sequence>
<organism evidence="2 3">
    <name type="scientific">Botryotinia convoluta</name>
    <dbReference type="NCBI Taxonomy" id="54673"/>
    <lineage>
        <taxon>Eukaryota</taxon>
        <taxon>Fungi</taxon>
        <taxon>Dikarya</taxon>
        <taxon>Ascomycota</taxon>
        <taxon>Pezizomycotina</taxon>
        <taxon>Leotiomycetes</taxon>
        <taxon>Helotiales</taxon>
        <taxon>Sclerotiniaceae</taxon>
        <taxon>Botryotinia</taxon>
    </lineage>
</organism>
<accession>A0A4Z1HBK8</accession>
<feature type="region of interest" description="Disordered" evidence="1">
    <location>
        <begin position="71"/>
        <end position="96"/>
    </location>
</feature>